<keyword evidence="1" id="KW-0805">Transcription regulation</keyword>
<dbReference type="RefSeq" id="WP_189444144.1">
    <property type="nucleotide sequence ID" value="NZ_BMZI01000003.1"/>
</dbReference>
<evidence type="ECO:0000256" key="3">
    <source>
        <dbReference type="ARBA" id="ARBA00023163"/>
    </source>
</evidence>
<dbReference type="PANTHER" id="PTHR33204:SF18">
    <property type="entry name" value="TRANSCRIPTIONAL REGULATORY PROTEIN"/>
    <property type="match status" value="1"/>
</dbReference>
<accession>A0ABQ3E1C3</accession>
<dbReference type="PROSITE" id="PS51118">
    <property type="entry name" value="HTH_HXLR"/>
    <property type="match status" value="1"/>
</dbReference>
<evidence type="ECO:0000256" key="1">
    <source>
        <dbReference type="ARBA" id="ARBA00023015"/>
    </source>
</evidence>
<dbReference type="InterPro" id="IPR036388">
    <property type="entry name" value="WH-like_DNA-bd_sf"/>
</dbReference>
<keyword evidence="3" id="KW-0804">Transcription</keyword>
<dbReference type="InterPro" id="IPR002577">
    <property type="entry name" value="HTH_HxlR"/>
</dbReference>
<keyword evidence="2" id="KW-0238">DNA-binding</keyword>
<comment type="caution">
    <text evidence="6">The sequence shown here is derived from an EMBL/GenBank/DDBJ whole genome shotgun (WGS) entry which is preliminary data.</text>
</comment>
<dbReference type="Gene3D" id="1.10.10.10">
    <property type="entry name" value="Winged helix-like DNA-binding domain superfamily/Winged helix DNA-binding domain"/>
    <property type="match status" value="1"/>
</dbReference>
<protein>
    <recommendedName>
        <fullName evidence="5">HTH hxlR-type domain-containing protein</fullName>
    </recommendedName>
</protein>
<keyword evidence="7" id="KW-1185">Reference proteome</keyword>
<feature type="region of interest" description="Disordered" evidence="4">
    <location>
        <begin position="162"/>
        <end position="215"/>
    </location>
</feature>
<dbReference type="Pfam" id="PF01638">
    <property type="entry name" value="HxlR"/>
    <property type="match status" value="1"/>
</dbReference>
<dbReference type="SUPFAM" id="SSF46785">
    <property type="entry name" value="Winged helix' DNA-binding domain"/>
    <property type="match status" value="1"/>
</dbReference>
<dbReference type="PANTHER" id="PTHR33204">
    <property type="entry name" value="TRANSCRIPTIONAL REGULATOR, MARR FAMILY"/>
    <property type="match status" value="1"/>
</dbReference>
<feature type="compositionally biased region" description="Basic and acidic residues" evidence="4">
    <location>
        <begin position="202"/>
        <end position="215"/>
    </location>
</feature>
<proteinExistence type="predicted"/>
<gene>
    <name evidence="6" type="ORF">GCM10009038_16100</name>
</gene>
<feature type="domain" description="HTH hxlR-type" evidence="5">
    <location>
        <begin position="11"/>
        <end position="108"/>
    </location>
</feature>
<sequence>MKVTHELSSLCPVARALDCVGDSWTLLILRDALQGARRFDDFQRGLGIASSMLTRRLERMVDDGLLEKRAYRDRPLRHDYRLTPKGRDLAPVILTLYRWGECHLPSDEDAMHLVDRETRRPVDPVLFDRCSQRELASDSVCIAEGPDATPAIKARVERMAAQACDRAPSPTPPEGDFAIPRAPWRSGDSHAPLRPGNTEPGLAKDEPGLSKDELE</sequence>
<evidence type="ECO:0000256" key="2">
    <source>
        <dbReference type="ARBA" id="ARBA00023125"/>
    </source>
</evidence>
<reference evidence="7" key="1">
    <citation type="journal article" date="2019" name="Int. J. Syst. Evol. Microbiol.">
        <title>The Global Catalogue of Microorganisms (GCM) 10K type strain sequencing project: providing services to taxonomists for standard genome sequencing and annotation.</title>
        <authorList>
            <consortium name="The Broad Institute Genomics Platform"/>
            <consortium name="The Broad Institute Genome Sequencing Center for Infectious Disease"/>
            <person name="Wu L."/>
            <person name="Ma J."/>
        </authorList>
    </citation>
    <scope>NUCLEOTIDE SEQUENCE [LARGE SCALE GENOMIC DNA]</scope>
    <source>
        <strain evidence="7">KCTC 32998</strain>
    </source>
</reference>
<dbReference type="Proteomes" id="UP000646745">
    <property type="component" value="Unassembled WGS sequence"/>
</dbReference>
<evidence type="ECO:0000259" key="5">
    <source>
        <dbReference type="PROSITE" id="PS51118"/>
    </source>
</evidence>
<name>A0ABQ3E1C3_9GAMM</name>
<evidence type="ECO:0000256" key="4">
    <source>
        <dbReference type="SAM" id="MobiDB-lite"/>
    </source>
</evidence>
<dbReference type="InterPro" id="IPR036390">
    <property type="entry name" value="WH_DNA-bd_sf"/>
</dbReference>
<evidence type="ECO:0000313" key="7">
    <source>
        <dbReference type="Proteomes" id="UP000646745"/>
    </source>
</evidence>
<dbReference type="EMBL" id="BMZI01000003">
    <property type="protein sequence ID" value="GHB17895.1"/>
    <property type="molecule type" value="Genomic_DNA"/>
</dbReference>
<evidence type="ECO:0000313" key="6">
    <source>
        <dbReference type="EMBL" id="GHB17895.1"/>
    </source>
</evidence>
<organism evidence="6 7">
    <name type="scientific">Salinicola rhizosphaerae</name>
    <dbReference type="NCBI Taxonomy" id="1443141"/>
    <lineage>
        <taxon>Bacteria</taxon>
        <taxon>Pseudomonadati</taxon>
        <taxon>Pseudomonadota</taxon>
        <taxon>Gammaproteobacteria</taxon>
        <taxon>Oceanospirillales</taxon>
        <taxon>Halomonadaceae</taxon>
        <taxon>Salinicola</taxon>
    </lineage>
</organism>